<dbReference type="PROSITE" id="PS50234">
    <property type="entry name" value="VWFA"/>
    <property type="match status" value="1"/>
</dbReference>
<proteinExistence type="predicted"/>
<dbReference type="InterPro" id="IPR000719">
    <property type="entry name" value="Prot_kinase_dom"/>
</dbReference>
<gene>
    <name evidence="4" type="ORF">AA0113_g266</name>
</gene>
<accession>A0A4Q4SSQ8</accession>
<dbReference type="Pfam" id="PF00069">
    <property type="entry name" value="Pkinase"/>
    <property type="match status" value="1"/>
</dbReference>
<evidence type="ECO:0000259" key="3">
    <source>
        <dbReference type="PROSITE" id="PS50234"/>
    </source>
</evidence>
<evidence type="ECO:0000313" key="4">
    <source>
        <dbReference type="EMBL" id="RYO73423.1"/>
    </source>
</evidence>
<dbReference type="SUPFAM" id="SSF53300">
    <property type="entry name" value="vWA-like"/>
    <property type="match status" value="1"/>
</dbReference>
<feature type="domain" description="Protein kinase" evidence="2">
    <location>
        <begin position="150"/>
        <end position="488"/>
    </location>
</feature>
<evidence type="ECO:0008006" key="6">
    <source>
        <dbReference type="Google" id="ProtNLM"/>
    </source>
</evidence>
<evidence type="ECO:0000256" key="1">
    <source>
        <dbReference type="SAM" id="MobiDB-lite"/>
    </source>
</evidence>
<feature type="compositionally biased region" description="Polar residues" evidence="1">
    <location>
        <begin position="583"/>
        <end position="596"/>
    </location>
</feature>
<dbReference type="SUPFAM" id="SSF56112">
    <property type="entry name" value="Protein kinase-like (PK-like)"/>
    <property type="match status" value="1"/>
</dbReference>
<feature type="region of interest" description="Disordered" evidence="1">
    <location>
        <begin position="550"/>
        <end position="605"/>
    </location>
</feature>
<dbReference type="InterPro" id="IPR002035">
    <property type="entry name" value="VWF_A"/>
</dbReference>
<dbReference type="PANTHER" id="PTHR34706">
    <property type="entry name" value="SLR1338 PROTEIN"/>
    <property type="match status" value="1"/>
</dbReference>
<dbReference type="GO" id="GO:0005524">
    <property type="term" value="F:ATP binding"/>
    <property type="evidence" value="ECO:0007669"/>
    <property type="project" value="InterPro"/>
</dbReference>
<sequence length="850" mass="96661">MAPGTSCELFDFLEHVESCKLFAIAESSPTGTQSIVSVRALHAYLTKDRVRKLLLYVASSSNHEHTVRERYLVVFSILLSIDRGPYITNFVQHDELADARLPFHSRGEWPEVCRRIFDEFHEAQWKFCAKRLVHGWLNDTRLHEDEVVPFKRKEVLQEGPDSTILRVELFEEYNYLFPDEPHNPPTNVFILKSCPSNNTKLHNNEVEAYRILLSHPSGLDAMQNMARFYGSWIQGDNCYILREYVSGGTPTEFFKRTEAPTSANEILKFWTNFTQLIKPISSIHCLPDPRNHRSFRVGLHNDIKPDNILVSEMNKDSPFDVSYKLIDLGLTGFVLANDPEEIQLRDVHGTKMYSAPEYFRGEDDMFRQQSIKQAYPPKDIWALACVISEAAVWSVFGQKGLIEYHKRRVEATDSIPSLAETGYSGCFHDSTKVLDVVDFMHRKAYDSRRANIDNIVSHVIRIVGGMMVQDPSRRPDALRVYEDLTRAVQLETPPTATTYTRHSMPVQMPPEHPAGLGVTIGTPSIRLPYESPGHPMHRPLDRRATISTNPRARPLSGVLSTEEDEEISRPSPHLAAYDAAHGPQQTRISGINSPLPHSSAPIGRTDLPVASVNEALDYIRRKKADSRTPPLQGQEWLKRLHGRDQIFLIDDSASMQQHWKEVKKVFEALAYLVKLMDPDGIELRFANSCEHDGREKNRNGLIRNFERVKPGGQCQMGIALNKILPNYYQTPTNKRGSWYLRAEEKPSVNIYILTDGVWSQGQECLSTVQDHITGLVNRLSGTGRLEHVGIQFIRFGDDEVGKQRLDILDNDKMKYYDVPRDIVDTEPSTGNIFKMLLGSTDGNWDGQDSG</sequence>
<dbReference type="EMBL" id="PEJP01000001">
    <property type="protein sequence ID" value="RYO73423.1"/>
    <property type="molecule type" value="Genomic_DNA"/>
</dbReference>
<evidence type="ECO:0000259" key="2">
    <source>
        <dbReference type="PROSITE" id="PS50011"/>
    </source>
</evidence>
<dbReference type="GO" id="GO:0004672">
    <property type="term" value="F:protein kinase activity"/>
    <property type="evidence" value="ECO:0007669"/>
    <property type="project" value="InterPro"/>
</dbReference>
<name>A0A4Q4SSQ8_9PLEO</name>
<dbReference type="Gene3D" id="1.10.510.10">
    <property type="entry name" value="Transferase(Phosphotransferase) domain 1"/>
    <property type="match status" value="1"/>
</dbReference>
<feature type="domain" description="VWFA" evidence="3">
    <location>
        <begin position="644"/>
        <end position="808"/>
    </location>
</feature>
<dbReference type="OrthoDB" id="5986190at2759"/>
<dbReference type="InterPro" id="IPR011009">
    <property type="entry name" value="Kinase-like_dom_sf"/>
</dbReference>
<dbReference type="PROSITE" id="PS50011">
    <property type="entry name" value="PROTEIN_KINASE_DOM"/>
    <property type="match status" value="1"/>
</dbReference>
<protein>
    <recommendedName>
        <fullName evidence="6">Protein kinase domain-containing protein</fullName>
    </recommendedName>
</protein>
<evidence type="ECO:0000313" key="5">
    <source>
        <dbReference type="Proteomes" id="UP000293823"/>
    </source>
</evidence>
<organism evidence="4 5">
    <name type="scientific">Alternaria arborescens</name>
    <dbReference type="NCBI Taxonomy" id="156630"/>
    <lineage>
        <taxon>Eukaryota</taxon>
        <taxon>Fungi</taxon>
        <taxon>Dikarya</taxon>
        <taxon>Ascomycota</taxon>
        <taxon>Pezizomycotina</taxon>
        <taxon>Dothideomycetes</taxon>
        <taxon>Pleosporomycetidae</taxon>
        <taxon>Pleosporales</taxon>
        <taxon>Pleosporineae</taxon>
        <taxon>Pleosporaceae</taxon>
        <taxon>Alternaria</taxon>
        <taxon>Alternaria sect. Alternaria</taxon>
    </lineage>
</organism>
<dbReference type="SMART" id="SM00220">
    <property type="entry name" value="S_TKc"/>
    <property type="match status" value="1"/>
</dbReference>
<reference evidence="5" key="1">
    <citation type="journal article" date="2019" name="bioRxiv">
        <title>Genomics, evolutionary history and diagnostics of the Alternaria alternata species group including apple and Asian pear pathotypes.</title>
        <authorList>
            <person name="Armitage A.D."/>
            <person name="Cockerton H.M."/>
            <person name="Sreenivasaprasad S."/>
            <person name="Woodhall J.W."/>
            <person name="Lane C.R."/>
            <person name="Harrison R.J."/>
            <person name="Clarkson J.P."/>
        </authorList>
    </citation>
    <scope>NUCLEOTIDE SEQUENCE [LARGE SCALE GENOMIC DNA]</scope>
    <source>
        <strain evidence="5">RGR 97.0016</strain>
    </source>
</reference>
<dbReference type="InterPro" id="IPR036465">
    <property type="entry name" value="vWFA_dom_sf"/>
</dbReference>
<keyword evidence="5" id="KW-1185">Reference proteome</keyword>
<dbReference type="PANTHER" id="PTHR34706:SF1">
    <property type="entry name" value="VWFA DOMAIN-CONTAINING PROTEIN"/>
    <property type="match status" value="1"/>
</dbReference>
<dbReference type="AlphaFoldDB" id="A0A4Q4SSQ8"/>
<comment type="caution">
    <text evidence="4">The sequence shown here is derived from an EMBL/GenBank/DDBJ whole genome shotgun (WGS) entry which is preliminary data.</text>
</comment>
<dbReference type="Proteomes" id="UP000293823">
    <property type="component" value="Unassembled WGS sequence"/>
</dbReference>